<keyword evidence="2" id="KW-1185">Reference proteome</keyword>
<name>A0A8C3MLN6_GEOPR</name>
<proteinExistence type="predicted"/>
<accession>A0A8C3MLN6</accession>
<sequence>MGSKYSIAVLTVSIAAEHRNMPFVTRHGSCILPPTNNFLEDSDSYKHSVFYRLRLHSCTPILVLGAHWHRSTGCSVINCGL</sequence>
<dbReference type="AlphaFoldDB" id="A0A8C3MLN6"/>
<dbReference type="Proteomes" id="UP000694382">
    <property type="component" value="Chromosome 1"/>
</dbReference>
<protein>
    <submittedName>
        <fullName evidence="1">Uncharacterized protein</fullName>
    </submittedName>
</protein>
<dbReference type="Ensembl" id="ENSCPVT00000008479.2">
    <property type="protein sequence ID" value="ENSCPVP00000008170.1"/>
    <property type="gene ID" value="ENSCPVG00000005958.2"/>
</dbReference>
<reference evidence="1" key="3">
    <citation type="submission" date="2025-09" db="UniProtKB">
        <authorList>
            <consortium name="Ensembl"/>
        </authorList>
    </citation>
    <scope>IDENTIFICATION</scope>
</reference>
<reference evidence="1" key="1">
    <citation type="submission" date="2020-02" db="EMBL/GenBank/DDBJ databases">
        <authorList>
            <person name="Enbody D E."/>
            <person name="Pettersson E M."/>
        </authorList>
    </citation>
    <scope>NUCLEOTIDE SEQUENCE [LARGE SCALE GENOMIC DNA]</scope>
</reference>
<evidence type="ECO:0000313" key="2">
    <source>
        <dbReference type="Proteomes" id="UP000694382"/>
    </source>
</evidence>
<organism evidence="1 2">
    <name type="scientific">Geospiza parvula</name>
    <name type="common">Small tree-finch</name>
    <name type="synonym">Camarhynchus parvulus</name>
    <dbReference type="NCBI Taxonomy" id="87175"/>
    <lineage>
        <taxon>Eukaryota</taxon>
        <taxon>Metazoa</taxon>
        <taxon>Chordata</taxon>
        <taxon>Craniata</taxon>
        <taxon>Vertebrata</taxon>
        <taxon>Euteleostomi</taxon>
        <taxon>Archelosauria</taxon>
        <taxon>Archosauria</taxon>
        <taxon>Dinosauria</taxon>
        <taxon>Saurischia</taxon>
        <taxon>Theropoda</taxon>
        <taxon>Coelurosauria</taxon>
        <taxon>Aves</taxon>
        <taxon>Neognathae</taxon>
        <taxon>Neoaves</taxon>
        <taxon>Telluraves</taxon>
        <taxon>Australaves</taxon>
        <taxon>Passeriformes</taxon>
        <taxon>Thraupidae</taxon>
        <taxon>Camarhynchus</taxon>
    </lineage>
</organism>
<reference evidence="1" key="2">
    <citation type="submission" date="2025-08" db="UniProtKB">
        <authorList>
            <consortium name="Ensembl"/>
        </authorList>
    </citation>
    <scope>IDENTIFICATION</scope>
</reference>
<evidence type="ECO:0000313" key="1">
    <source>
        <dbReference type="Ensembl" id="ENSCPVP00000008170.1"/>
    </source>
</evidence>